<proteinExistence type="predicted"/>
<dbReference type="EMBL" id="JADOBH010000005">
    <property type="protein sequence ID" value="MBF7958000.1"/>
    <property type="molecule type" value="Genomic_DNA"/>
</dbReference>
<dbReference type="Proteomes" id="UP000600307">
    <property type="component" value="Unassembled WGS sequence"/>
</dbReference>
<feature type="domain" description="CinA C-terminal" evidence="1">
    <location>
        <begin position="9"/>
        <end position="159"/>
    </location>
</feature>
<evidence type="ECO:0000313" key="2">
    <source>
        <dbReference type="EMBL" id="MBF7958000.1"/>
    </source>
</evidence>
<protein>
    <submittedName>
        <fullName evidence="2">CinA family protein</fullName>
    </submittedName>
</protein>
<dbReference type="RefSeq" id="WP_119824527.1">
    <property type="nucleotide sequence ID" value="NZ_CP089920.1"/>
</dbReference>
<dbReference type="Gene3D" id="3.90.950.20">
    <property type="entry name" value="CinA-like"/>
    <property type="match status" value="1"/>
</dbReference>
<dbReference type="InterPro" id="IPR008136">
    <property type="entry name" value="CinA_C"/>
</dbReference>
<name>A0ABS0DVY5_9GAMM</name>
<dbReference type="SUPFAM" id="SSF142433">
    <property type="entry name" value="CinA-like"/>
    <property type="match status" value="1"/>
</dbReference>
<organism evidence="2 3">
    <name type="scientific">Rahnella victoriana</name>
    <dbReference type="NCBI Taxonomy" id="1510570"/>
    <lineage>
        <taxon>Bacteria</taxon>
        <taxon>Pseudomonadati</taxon>
        <taxon>Pseudomonadota</taxon>
        <taxon>Gammaproteobacteria</taxon>
        <taxon>Enterobacterales</taxon>
        <taxon>Yersiniaceae</taxon>
        <taxon>Rahnella</taxon>
    </lineage>
</organism>
<comment type="caution">
    <text evidence="2">The sequence shown here is derived from an EMBL/GenBank/DDBJ whole genome shotgun (WGS) entry which is preliminary data.</text>
</comment>
<dbReference type="Pfam" id="PF02464">
    <property type="entry name" value="CinA"/>
    <property type="match status" value="1"/>
</dbReference>
<keyword evidence="3" id="KW-1185">Reference proteome</keyword>
<evidence type="ECO:0000259" key="1">
    <source>
        <dbReference type="Pfam" id="PF02464"/>
    </source>
</evidence>
<dbReference type="NCBIfam" id="TIGR00199">
    <property type="entry name" value="PncC_domain"/>
    <property type="match status" value="1"/>
</dbReference>
<gene>
    <name evidence="2" type="ORF">IV431_20800</name>
</gene>
<accession>A0ABS0DVY5</accession>
<evidence type="ECO:0000313" key="3">
    <source>
        <dbReference type="Proteomes" id="UP000600307"/>
    </source>
</evidence>
<sequence length="161" mass="16638">MDHPLLNAAKNVLNVLKANSLNLATAESCTAGLIGMTLCAASEGGANYSSGFVTYDDTAKSIMLGVKSETLSHFSAVSAQAVKEMAQGANRAAKTQVALSVSGYAGPQGGDDGTPAGTIWFAWAFGTERVIAEVKHFEGDCEAVIHQAALFSLERLASLLA</sequence>
<reference evidence="2 3" key="1">
    <citation type="submission" date="2020-11" db="EMBL/GenBank/DDBJ databases">
        <title>Taxonomic investigation of Rahnella spp.</title>
        <authorList>
            <person name="Lee S.D."/>
        </authorList>
    </citation>
    <scope>NUCLEOTIDE SEQUENCE [LARGE SCALE GENOMIC DNA]</scope>
    <source>
        <strain evidence="2 3">SAP-10</strain>
    </source>
</reference>
<dbReference type="InterPro" id="IPR036653">
    <property type="entry name" value="CinA-like_C"/>
</dbReference>